<dbReference type="PANTHER" id="PTHR36766:SF70">
    <property type="entry name" value="DISEASE RESISTANCE PROTEIN RGA4"/>
    <property type="match status" value="1"/>
</dbReference>
<dbReference type="Gramene" id="TraesCS5B03G1373500.1">
    <property type="protein sequence ID" value="TraesCS5B03G1373500.1.CDS"/>
    <property type="gene ID" value="TraesCS5B03G1373500"/>
</dbReference>
<dbReference type="AlphaFoldDB" id="A0A3B6LXR9"/>
<accession>A0A3B6LXR9</accession>
<protein>
    <recommendedName>
        <fullName evidence="3">NB-ARC domain-containing protein</fullName>
    </recommendedName>
</protein>
<reference evidence="1" key="1">
    <citation type="submission" date="2018-08" db="EMBL/GenBank/DDBJ databases">
        <authorList>
            <person name="Rossello M."/>
        </authorList>
    </citation>
    <scope>NUCLEOTIDE SEQUENCE [LARGE SCALE GENOMIC DNA]</scope>
    <source>
        <strain evidence="1">cv. Chinese Spring</strain>
    </source>
</reference>
<dbReference type="STRING" id="4565.A0A3B6LXR9"/>
<dbReference type="Gramene" id="TraesCAD_scaffold_033723_01G000600.1">
    <property type="protein sequence ID" value="TraesCAD_scaffold_033723_01G000600.1"/>
    <property type="gene ID" value="TraesCAD_scaffold_033723_01G000600"/>
</dbReference>
<dbReference type="Proteomes" id="UP000019116">
    <property type="component" value="Chromosome 5B"/>
</dbReference>
<sequence>MYIANVSHISLIDIKKFKSLTKVTVGRCDGLFPEELDGSIVFHSVKSLKLHVSHLTRSKSSLSKVLNCFTALSMLAIDGGNEECVIQLPSSSSLQKLSFWDCKRLGLVPVEENGGGMQEDKSLLQSLTIKGCGKLFSRWPMETICPFPASLKKLNVKGETSMKSMALLSNLTSLTTLKLSCCSNLTVDGFSPLIAVSLIQLEVHRCNTPRLAADMLSEVAFQRAKLLPAGYISRLEKLSVGDISGLLISPICNLLAPALHTLVFMFDWRMESLTEEQEKALQLLSVLQNLRFYSCIHLQSLPQGLHRLSSLKELCVISCPNIRSMPKEGLPVSLRKLQMNDCSAEIDEQIEKIKRTNPDLSVEDD</sequence>
<dbReference type="Gramene" id="TraesCLE_scaffold_004344_01G000200.1">
    <property type="protein sequence ID" value="TraesCLE_scaffold_004344_01G000200.1"/>
    <property type="gene ID" value="TraesCLE_scaffold_004344_01G000200"/>
</dbReference>
<evidence type="ECO:0008006" key="3">
    <source>
        <dbReference type="Google" id="ProtNLM"/>
    </source>
</evidence>
<dbReference type="EnsemblPlants" id="TraesCS5B02G567700.1">
    <property type="protein sequence ID" value="TraesCS5B02G567700.1"/>
    <property type="gene ID" value="TraesCS5B02G567700"/>
</dbReference>
<dbReference type="OrthoDB" id="692217at2759"/>
<dbReference type="OMA" id="METICPF"/>
<dbReference type="Gene3D" id="3.80.10.10">
    <property type="entry name" value="Ribonuclease Inhibitor"/>
    <property type="match status" value="2"/>
</dbReference>
<proteinExistence type="predicted"/>
<dbReference type="SMR" id="A0A3B6LXR9"/>
<evidence type="ECO:0000313" key="1">
    <source>
        <dbReference type="EnsemblPlants" id="TraesCS5B02G567700.1"/>
    </source>
</evidence>
<name>A0A3B6LXR9_WHEAT</name>
<dbReference type="Gramene" id="TraesWEE_scaffold_001442_01G000800.1">
    <property type="protein sequence ID" value="TraesWEE_scaffold_001442_01G000800.1"/>
    <property type="gene ID" value="TraesWEE_scaffold_001442_01G000800"/>
</dbReference>
<dbReference type="PANTHER" id="PTHR36766">
    <property type="entry name" value="PLANT BROAD-SPECTRUM MILDEW RESISTANCE PROTEIN RPW8"/>
    <property type="match status" value="1"/>
</dbReference>
<dbReference type="Gramene" id="TraesROB_scaffold_011118_01G000200.1">
    <property type="protein sequence ID" value="TraesROB_scaffold_011118_01G000200.1"/>
    <property type="gene ID" value="TraesROB_scaffold_011118_01G000200"/>
</dbReference>
<dbReference type="SUPFAM" id="SSF52058">
    <property type="entry name" value="L domain-like"/>
    <property type="match status" value="1"/>
</dbReference>
<reference evidence="1" key="2">
    <citation type="submission" date="2018-10" db="UniProtKB">
        <authorList>
            <consortium name="EnsemblPlants"/>
        </authorList>
    </citation>
    <scope>IDENTIFICATION</scope>
</reference>
<dbReference type="InterPro" id="IPR032675">
    <property type="entry name" value="LRR_dom_sf"/>
</dbReference>
<evidence type="ECO:0000313" key="2">
    <source>
        <dbReference type="Proteomes" id="UP000019116"/>
    </source>
</evidence>
<dbReference type="Gramene" id="TraesCS5B02G567700.1">
    <property type="protein sequence ID" value="TraesCS5B02G567700.1"/>
    <property type="gene ID" value="TraesCS5B02G567700"/>
</dbReference>
<organism evidence="1">
    <name type="scientific">Triticum aestivum</name>
    <name type="common">Wheat</name>
    <dbReference type="NCBI Taxonomy" id="4565"/>
    <lineage>
        <taxon>Eukaryota</taxon>
        <taxon>Viridiplantae</taxon>
        <taxon>Streptophyta</taxon>
        <taxon>Embryophyta</taxon>
        <taxon>Tracheophyta</taxon>
        <taxon>Spermatophyta</taxon>
        <taxon>Magnoliopsida</taxon>
        <taxon>Liliopsida</taxon>
        <taxon>Poales</taxon>
        <taxon>Poaceae</taxon>
        <taxon>BOP clade</taxon>
        <taxon>Pooideae</taxon>
        <taxon>Triticodae</taxon>
        <taxon>Triticeae</taxon>
        <taxon>Triticinae</taxon>
        <taxon>Triticum</taxon>
    </lineage>
</organism>
<keyword evidence="2" id="KW-1185">Reference proteome</keyword>